<evidence type="ECO:0000256" key="1">
    <source>
        <dbReference type="ARBA" id="ARBA00004479"/>
    </source>
</evidence>
<dbReference type="InterPro" id="IPR000483">
    <property type="entry name" value="Cys-rich_flank_reg_C"/>
</dbReference>
<dbReference type="SMART" id="SM00365">
    <property type="entry name" value="LRR_SD22"/>
    <property type="match status" value="5"/>
</dbReference>
<dbReference type="InterPro" id="IPR003591">
    <property type="entry name" value="Leu-rich_rpt_typical-subtyp"/>
</dbReference>
<feature type="region of interest" description="Disordered" evidence="11">
    <location>
        <begin position="917"/>
        <end position="936"/>
    </location>
</feature>
<evidence type="ECO:0000256" key="10">
    <source>
        <dbReference type="ARBA" id="ARBA00023180"/>
    </source>
</evidence>
<sequence length="969" mass="109945">MPIGNQSLVDILSGFIDRVQLNKIRKLFFVKNVLYSVAAPLEPALFANLTKLEVLSMKNSSLLPLNNSRLFEGITQLRWIDLREGDGGPNVAGSLLRPLINLTTLELMENNLTKLPDGLLSRLPMLESVNLYKNKLQQLDKFVELPMLNLVELYDNQLTVLQEDVFSELPALSELELGFNNLSSLPGGLLKNNFNLTSFSAKQQRSAKLVLGDGLFAGLRKLERVILYDSQIAELPEGLFAGTTALQTLDLSNNMLRTLPATLLHDLSNLRELYLSNNELRNLPDTLLQGTDQLRILDLSHNQLTTLNQYFLQSKSNLEELYLEYNQLHIIDGGAFEGQTRSLKTLNLSHNRVALHVDGMPVMYKNGTAFHVNQTPFSLLDSITRLDLSHNEIVTVFRDFTYSMPNLIELDLSHNRITQVTFPYFPSSTKVVDLQSNYITQLHLEPFNKDSLSMEILLDNNPVNCDCRMYSLVQYLHEEGLAESSFPFKGARCASPLELSHRTVYDIEPIELNCQLDAADTFCPAECTCYKRPADHVLIVNCNDQNLTVVPAISSPTVLSDEGYRFIELNLANNMLQELQMTGKGWTSVRQLLVANNNLTELPYDSLPEQLEVIDASGNQLAKFDPLLVRVLANRTKLRDISLSGNPWHCECDEPLLQFVSDNVARITDFSHLRCADGQPINTGTQKALCQYRTVLIVVLSVVVACLAIAGLIFYWLYTRYQHEIKVWLFKHDRLRWLVEEEQIDQDKRYDAFISYSHKDEDFIVSTLMPKLEGAPWNFKLCWHVRDFMPGELISSQITKAVEDSRRTIIVLSPNYIESVWGQMEFNTAYLQSVADKRNRVIPIIYEDIGDIETVDAELRAYLKTNTYVRWDDPWFWDKLRYAMPHPRRPKGVQASDNMASVDKLNLLEFATQKSAPSLQSTPPIDHAPFNSSIPNGKPLGDYSDPALFKPVPPYTISNGMFDLPNVAK</sequence>
<evidence type="ECO:0000256" key="3">
    <source>
        <dbReference type="ARBA" id="ARBA00022614"/>
    </source>
</evidence>
<dbReference type="InterPro" id="IPR032675">
    <property type="entry name" value="LRR_dom_sf"/>
</dbReference>
<comment type="similarity">
    <text evidence="2">Belongs to the Toll-like receptor family.</text>
</comment>
<dbReference type="Pfam" id="PF13855">
    <property type="entry name" value="LRR_8"/>
    <property type="match status" value="4"/>
</dbReference>
<dbReference type="GO" id="GO:0002224">
    <property type="term" value="P:toll-like receptor signaling pathway"/>
    <property type="evidence" value="ECO:0007669"/>
    <property type="project" value="TreeGrafter"/>
</dbReference>
<dbReference type="PRINTS" id="PR01537">
    <property type="entry name" value="INTRLKN1R1F"/>
</dbReference>
<dbReference type="PRINTS" id="PR00019">
    <property type="entry name" value="LEURICHRPT"/>
</dbReference>
<evidence type="ECO:0000256" key="12">
    <source>
        <dbReference type="SAM" id="Phobius"/>
    </source>
</evidence>
<dbReference type="PANTHER" id="PTHR24365:SF541">
    <property type="entry name" value="PROTEIN TOLL-RELATED"/>
    <property type="match status" value="1"/>
</dbReference>
<feature type="domain" description="TIR" evidence="13">
    <location>
        <begin position="748"/>
        <end position="884"/>
    </location>
</feature>
<evidence type="ECO:0000259" key="13">
    <source>
        <dbReference type="PROSITE" id="PS50104"/>
    </source>
</evidence>
<dbReference type="GO" id="GO:0038023">
    <property type="term" value="F:signaling receptor activity"/>
    <property type="evidence" value="ECO:0007669"/>
    <property type="project" value="TreeGrafter"/>
</dbReference>
<dbReference type="SMART" id="SM00082">
    <property type="entry name" value="LRRCT"/>
    <property type="match status" value="2"/>
</dbReference>
<dbReference type="AlphaFoldDB" id="A0A182MAU0"/>
<dbReference type="Gene3D" id="3.80.10.10">
    <property type="entry name" value="Ribonuclease Inhibitor"/>
    <property type="match status" value="4"/>
</dbReference>
<dbReference type="SUPFAM" id="SSF52058">
    <property type="entry name" value="L domain-like"/>
    <property type="match status" value="2"/>
</dbReference>
<evidence type="ECO:0000256" key="2">
    <source>
        <dbReference type="ARBA" id="ARBA00009634"/>
    </source>
</evidence>
<dbReference type="FunFam" id="3.40.50.10140:FF:000020">
    <property type="entry name" value="Blast:Protein toll"/>
    <property type="match status" value="1"/>
</dbReference>
<accession>A0A182MAU0</accession>
<evidence type="ECO:0000256" key="8">
    <source>
        <dbReference type="ARBA" id="ARBA00023136"/>
    </source>
</evidence>
<dbReference type="SMART" id="SM00255">
    <property type="entry name" value="TIR"/>
    <property type="match status" value="1"/>
</dbReference>
<evidence type="ECO:0000256" key="5">
    <source>
        <dbReference type="ARBA" id="ARBA00022729"/>
    </source>
</evidence>
<dbReference type="Gene3D" id="3.40.50.10140">
    <property type="entry name" value="Toll/interleukin-1 receptor homology (TIR) domain"/>
    <property type="match status" value="1"/>
</dbReference>
<reference evidence="14" key="2">
    <citation type="submission" date="2020-05" db="UniProtKB">
        <authorList>
            <consortium name="EnsemblMetazoa"/>
        </authorList>
    </citation>
    <scope>IDENTIFICATION</scope>
    <source>
        <strain evidence="14">A-37</strain>
    </source>
</reference>
<reference evidence="15" key="1">
    <citation type="submission" date="2013-09" db="EMBL/GenBank/DDBJ databases">
        <title>The Genome Sequence of Anopheles culicifacies species A.</title>
        <authorList>
            <consortium name="The Broad Institute Genomics Platform"/>
            <person name="Neafsey D.E."/>
            <person name="Besansky N."/>
            <person name="Howell P."/>
            <person name="Walton C."/>
            <person name="Young S.K."/>
            <person name="Zeng Q."/>
            <person name="Gargeya S."/>
            <person name="Fitzgerald M."/>
            <person name="Haas B."/>
            <person name="Abouelleil A."/>
            <person name="Allen A.W."/>
            <person name="Alvarado L."/>
            <person name="Arachchi H.M."/>
            <person name="Berlin A.M."/>
            <person name="Chapman S.B."/>
            <person name="Gainer-Dewar J."/>
            <person name="Goldberg J."/>
            <person name="Griggs A."/>
            <person name="Gujja S."/>
            <person name="Hansen M."/>
            <person name="Howarth C."/>
            <person name="Imamovic A."/>
            <person name="Ireland A."/>
            <person name="Larimer J."/>
            <person name="McCowan C."/>
            <person name="Murphy C."/>
            <person name="Pearson M."/>
            <person name="Poon T.W."/>
            <person name="Priest M."/>
            <person name="Roberts A."/>
            <person name="Saif S."/>
            <person name="Shea T."/>
            <person name="Sisk P."/>
            <person name="Sykes S."/>
            <person name="Wortman J."/>
            <person name="Nusbaum C."/>
            <person name="Birren B."/>
        </authorList>
    </citation>
    <scope>NUCLEOTIDE SEQUENCE [LARGE SCALE GENOMIC DNA]</scope>
    <source>
        <strain evidence="15">A-37</strain>
    </source>
</reference>
<keyword evidence="9" id="KW-0675">Receptor</keyword>
<dbReference type="PROSITE" id="PS51450">
    <property type="entry name" value="LRR"/>
    <property type="match status" value="5"/>
</dbReference>
<dbReference type="Proteomes" id="UP000075883">
    <property type="component" value="Unassembled WGS sequence"/>
</dbReference>
<evidence type="ECO:0000313" key="15">
    <source>
        <dbReference type="Proteomes" id="UP000075883"/>
    </source>
</evidence>
<comment type="subcellular location">
    <subcellularLocation>
        <location evidence="1">Membrane</location>
        <topology evidence="1">Single-pass type I membrane protein</topology>
    </subcellularLocation>
</comment>
<name>A0A182MAU0_9DIPT</name>
<keyword evidence="15" id="KW-1185">Reference proteome</keyword>
<evidence type="ECO:0000256" key="7">
    <source>
        <dbReference type="ARBA" id="ARBA00022989"/>
    </source>
</evidence>
<keyword evidence="7 12" id="KW-1133">Transmembrane helix</keyword>
<keyword evidence="5" id="KW-0732">Signal</keyword>
<keyword evidence="3" id="KW-0433">Leucine-rich repeat</keyword>
<keyword evidence="6" id="KW-0677">Repeat</keyword>
<dbReference type="InterPro" id="IPR001611">
    <property type="entry name" value="Leu-rich_rpt"/>
</dbReference>
<dbReference type="PANTHER" id="PTHR24365">
    <property type="entry name" value="TOLL-LIKE RECEPTOR"/>
    <property type="match status" value="1"/>
</dbReference>
<proteinExistence type="inferred from homology"/>
<protein>
    <recommendedName>
        <fullName evidence="13">TIR domain-containing protein</fullName>
    </recommendedName>
</protein>
<evidence type="ECO:0000256" key="9">
    <source>
        <dbReference type="ARBA" id="ARBA00023170"/>
    </source>
</evidence>
<dbReference type="EnsemblMetazoa" id="ACUA013735-RA">
    <property type="protein sequence ID" value="ACUA013735-PA"/>
    <property type="gene ID" value="ACUA013735"/>
</dbReference>
<dbReference type="STRING" id="139723.A0A182MAU0"/>
<dbReference type="EMBL" id="AXCM01000253">
    <property type="status" value="NOT_ANNOTATED_CDS"/>
    <property type="molecule type" value="Genomic_DNA"/>
</dbReference>
<dbReference type="PROSITE" id="PS50104">
    <property type="entry name" value="TIR"/>
    <property type="match status" value="1"/>
</dbReference>
<dbReference type="FunFam" id="3.80.10.10:FF:001164">
    <property type="entry name" value="GH01279p"/>
    <property type="match status" value="1"/>
</dbReference>
<dbReference type="VEuPathDB" id="VectorBase:ACUA013735"/>
<dbReference type="Pfam" id="PF13676">
    <property type="entry name" value="TIR_2"/>
    <property type="match status" value="1"/>
</dbReference>
<keyword evidence="8 12" id="KW-0472">Membrane</keyword>
<evidence type="ECO:0000256" key="4">
    <source>
        <dbReference type="ARBA" id="ARBA00022692"/>
    </source>
</evidence>
<dbReference type="SUPFAM" id="SSF52200">
    <property type="entry name" value="Toll/Interleukin receptor TIR domain"/>
    <property type="match status" value="1"/>
</dbReference>
<evidence type="ECO:0000256" key="6">
    <source>
        <dbReference type="ARBA" id="ARBA00022737"/>
    </source>
</evidence>
<keyword evidence="10" id="KW-0325">Glycoprotein</keyword>
<keyword evidence="4 12" id="KW-0812">Transmembrane</keyword>
<dbReference type="InterPro" id="IPR000157">
    <property type="entry name" value="TIR_dom"/>
</dbReference>
<dbReference type="GO" id="GO:0005886">
    <property type="term" value="C:plasma membrane"/>
    <property type="evidence" value="ECO:0007669"/>
    <property type="project" value="TreeGrafter"/>
</dbReference>
<organism evidence="14 15">
    <name type="scientific">Anopheles culicifacies</name>
    <dbReference type="NCBI Taxonomy" id="139723"/>
    <lineage>
        <taxon>Eukaryota</taxon>
        <taxon>Metazoa</taxon>
        <taxon>Ecdysozoa</taxon>
        <taxon>Arthropoda</taxon>
        <taxon>Hexapoda</taxon>
        <taxon>Insecta</taxon>
        <taxon>Pterygota</taxon>
        <taxon>Neoptera</taxon>
        <taxon>Endopterygota</taxon>
        <taxon>Diptera</taxon>
        <taxon>Nematocera</taxon>
        <taxon>Culicoidea</taxon>
        <taxon>Culicidae</taxon>
        <taxon>Anophelinae</taxon>
        <taxon>Anopheles</taxon>
        <taxon>culicifacies species complex</taxon>
    </lineage>
</organism>
<evidence type="ECO:0000256" key="11">
    <source>
        <dbReference type="SAM" id="MobiDB-lite"/>
    </source>
</evidence>
<dbReference type="SMART" id="SM00364">
    <property type="entry name" value="LRR_BAC"/>
    <property type="match status" value="6"/>
</dbReference>
<evidence type="ECO:0000313" key="14">
    <source>
        <dbReference type="EnsemblMetazoa" id="ACUA013735-PA"/>
    </source>
</evidence>
<feature type="transmembrane region" description="Helical" evidence="12">
    <location>
        <begin position="695"/>
        <end position="718"/>
    </location>
</feature>
<dbReference type="InterPro" id="IPR035897">
    <property type="entry name" value="Toll_tir_struct_dom_sf"/>
</dbReference>
<dbReference type="SMART" id="SM00369">
    <property type="entry name" value="LRR_TYP"/>
    <property type="match status" value="11"/>
</dbReference>